<organism evidence="1 2">
    <name type="scientific">Portunus trituberculatus</name>
    <name type="common">Swimming crab</name>
    <name type="synonym">Neptunus trituberculatus</name>
    <dbReference type="NCBI Taxonomy" id="210409"/>
    <lineage>
        <taxon>Eukaryota</taxon>
        <taxon>Metazoa</taxon>
        <taxon>Ecdysozoa</taxon>
        <taxon>Arthropoda</taxon>
        <taxon>Crustacea</taxon>
        <taxon>Multicrustacea</taxon>
        <taxon>Malacostraca</taxon>
        <taxon>Eumalacostraca</taxon>
        <taxon>Eucarida</taxon>
        <taxon>Decapoda</taxon>
        <taxon>Pleocyemata</taxon>
        <taxon>Brachyura</taxon>
        <taxon>Eubrachyura</taxon>
        <taxon>Portunoidea</taxon>
        <taxon>Portunidae</taxon>
        <taxon>Portuninae</taxon>
        <taxon>Portunus</taxon>
    </lineage>
</organism>
<gene>
    <name evidence="1" type="ORF">E2C01_033822</name>
</gene>
<dbReference type="EMBL" id="VSRR010004638">
    <property type="protein sequence ID" value="MPC40265.1"/>
    <property type="molecule type" value="Genomic_DNA"/>
</dbReference>
<evidence type="ECO:0000313" key="2">
    <source>
        <dbReference type="Proteomes" id="UP000324222"/>
    </source>
</evidence>
<reference evidence="1 2" key="1">
    <citation type="submission" date="2019-05" db="EMBL/GenBank/DDBJ databases">
        <title>Another draft genome of Portunus trituberculatus and its Hox gene families provides insights of decapod evolution.</title>
        <authorList>
            <person name="Jeong J.-H."/>
            <person name="Song I."/>
            <person name="Kim S."/>
            <person name="Choi T."/>
            <person name="Kim D."/>
            <person name="Ryu S."/>
            <person name="Kim W."/>
        </authorList>
    </citation>
    <scope>NUCLEOTIDE SEQUENCE [LARGE SCALE GENOMIC DNA]</scope>
    <source>
        <tissue evidence="1">Muscle</tissue>
    </source>
</reference>
<sequence length="82" mass="9434">MRTISAAHAHDFTPIQHEERITARLHSSPPDLKLPRILPLRCGAAHHRSGNTLDHSTALLVYKQREHHTPLPLLHITHHWNK</sequence>
<comment type="caution">
    <text evidence="1">The sequence shown here is derived from an EMBL/GenBank/DDBJ whole genome shotgun (WGS) entry which is preliminary data.</text>
</comment>
<dbReference type="AlphaFoldDB" id="A0A5B7F3Q8"/>
<proteinExistence type="predicted"/>
<keyword evidence="2" id="KW-1185">Reference proteome</keyword>
<name>A0A5B7F3Q8_PORTR</name>
<dbReference type="Proteomes" id="UP000324222">
    <property type="component" value="Unassembled WGS sequence"/>
</dbReference>
<evidence type="ECO:0000313" key="1">
    <source>
        <dbReference type="EMBL" id="MPC40265.1"/>
    </source>
</evidence>
<accession>A0A5B7F3Q8</accession>
<protein>
    <submittedName>
        <fullName evidence="1">Uncharacterized protein</fullName>
    </submittedName>
</protein>